<keyword evidence="3" id="KW-0119">Carbohydrate metabolism</keyword>
<evidence type="ECO:0000256" key="5">
    <source>
        <dbReference type="ARBA" id="ARBA00074219"/>
    </source>
</evidence>
<comment type="function">
    <text evidence="4">Catalyzes the hydrolysis of a non-reducing terminal alpha-L-arabinopyranosidic linkage in ginsenoside Rb2 (alpha-L-arabinopyranosyl-(1-&gt;6)-alpha-D-glucopyranosyl) to release alpha-D-glucopyranosyl (Rd). It is not able to hydrolyze alpha-L-arabinofuranosyl-(1-&gt;6)-alpha-D-glucopyranosyl (Rc).</text>
</comment>
<accession>A0A6S6PI82</accession>
<evidence type="ECO:0000259" key="7">
    <source>
        <dbReference type="SMART" id="SM01217"/>
    </source>
</evidence>
<dbReference type="InterPro" id="IPR002772">
    <property type="entry name" value="Glyco_hydro_3_C"/>
</dbReference>
<dbReference type="InterPro" id="IPR013783">
    <property type="entry name" value="Ig-like_fold"/>
</dbReference>
<dbReference type="InterPro" id="IPR019800">
    <property type="entry name" value="Glyco_hydro_3_AS"/>
</dbReference>
<dbReference type="SUPFAM" id="SSF51445">
    <property type="entry name" value="(Trans)glycosidases"/>
    <property type="match status" value="1"/>
</dbReference>
<dbReference type="Pfam" id="PF14310">
    <property type="entry name" value="Fn3-like"/>
    <property type="match status" value="1"/>
</dbReference>
<dbReference type="FunFam" id="2.60.40.10:FF:000495">
    <property type="entry name" value="Periplasmic beta-glucosidase"/>
    <property type="match status" value="1"/>
</dbReference>
<evidence type="ECO:0000256" key="2">
    <source>
        <dbReference type="ARBA" id="ARBA00022801"/>
    </source>
</evidence>
<dbReference type="InterPro" id="IPR050288">
    <property type="entry name" value="Cellulose_deg_GH3"/>
</dbReference>
<dbReference type="Pfam" id="PF00933">
    <property type="entry name" value="Glyco_hydro_3"/>
    <property type="match status" value="1"/>
</dbReference>
<gene>
    <name evidence="8" type="ORF">NIIDNTM18_49460</name>
</gene>
<dbReference type="GO" id="GO:0008422">
    <property type="term" value="F:beta-glucosidase activity"/>
    <property type="evidence" value="ECO:0007669"/>
    <property type="project" value="UniProtKB-ARBA"/>
</dbReference>
<evidence type="ECO:0000256" key="4">
    <source>
        <dbReference type="ARBA" id="ARBA00058905"/>
    </source>
</evidence>
<evidence type="ECO:0000256" key="3">
    <source>
        <dbReference type="ARBA" id="ARBA00023277"/>
    </source>
</evidence>
<keyword evidence="2 6" id="KW-0378">Hydrolase</keyword>
<dbReference type="SMART" id="SM01217">
    <property type="entry name" value="Fn3_like"/>
    <property type="match status" value="1"/>
</dbReference>
<feature type="domain" description="Fibronectin type III-like" evidence="7">
    <location>
        <begin position="587"/>
        <end position="657"/>
    </location>
</feature>
<dbReference type="InterPro" id="IPR001764">
    <property type="entry name" value="Glyco_hydro_3_N"/>
</dbReference>
<evidence type="ECO:0000313" key="8">
    <source>
        <dbReference type="EMBL" id="BCI55668.1"/>
    </source>
</evidence>
<dbReference type="InterPro" id="IPR026891">
    <property type="entry name" value="Fn3-like"/>
</dbReference>
<dbReference type="InterPro" id="IPR036881">
    <property type="entry name" value="Glyco_hydro_3_C_sf"/>
</dbReference>
<name>A0A6S6PI82_9MYCO</name>
<dbReference type="SUPFAM" id="SSF52279">
    <property type="entry name" value="Beta-D-glucan exohydrolase, C-terminal domain"/>
    <property type="match status" value="1"/>
</dbReference>
<dbReference type="AlphaFoldDB" id="A0A6S6PI82"/>
<dbReference type="Proteomes" id="UP000515734">
    <property type="component" value="Chromosome"/>
</dbReference>
<evidence type="ECO:0000313" key="9">
    <source>
        <dbReference type="Proteomes" id="UP000515734"/>
    </source>
</evidence>
<dbReference type="PRINTS" id="PR00133">
    <property type="entry name" value="GLHYDRLASE3"/>
</dbReference>
<organism evidence="8 9">
    <name type="scientific">Mycolicibacterium litorale</name>
    <dbReference type="NCBI Taxonomy" id="758802"/>
    <lineage>
        <taxon>Bacteria</taxon>
        <taxon>Bacillati</taxon>
        <taxon>Actinomycetota</taxon>
        <taxon>Actinomycetes</taxon>
        <taxon>Mycobacteriales</taxon>
        <taxon>Mycobacteriaceae</taxon>
        <taxon>Mycolicibacterium</taxon>
    </lineage>
</organism>
<protein>
    <recommendedName>
        <fullName evidence="5">Exo-alpha-(1-&gt;6)-L-arabinopyranosidase</fullName>
    </recommendedName>
</protein>
<dbReference type="PROSITE" id="PS00775">
    <property type="entry name" value="GLYCOSYL_HYDROL_F3"/>
    <property type="match status" value="1"/>
</dbReference>
<dbReference type="Gene3D" id="3.20.20.300">
    <property type="entry name" value="Glycoside hydrolase, family 3, N-terminal domain"/>
    <property type="match status" value="1"/>
</dbReference>
<dbReference type="PANTHER" id="PTHR42715:SF10">
    <property type="entry name" value="BETA-GLUCOSIDASE"/>
    <property type="match status" value="1"/>
</dbReference>
<reference evidence="8 9" key="1">
    <citation type="submission" date="2020-07" db="EMBL/GenBank/DDBJ databases">
        <title>Complete genome sequence of Mycolicibacterium litorale like strain isolated from cardiac implantable electronic device infection.</title>
        <authorList>
            <person name="Fukano H."/>
            <person name="Miyama H."/>
            <person name="Hoshino Y."/>
        </authorList>
    </citation>
    <scope>NUCLEOTIDE SEQUENCE [LARGE SCALE GENOMIC DNA]</scope>
    <source>
        <strain evidence="8 9">NIIDNTM18</strain>
    </source>
</reference>
<dbReference type="Gene3D" id="3.40.50.1700">
    <property type="entry name" value="Glycoside hydrolase family 3 C-terminal domain"/>
    <property type="match status" value="1"/>
</dbReference>
<dbReference type="GO" id="GO:0005975">
    <property type="term" value="P:carbohydrate metabolic process"/>
    <property type="evidence" value="ECO:0007669"/>
    <property type="project" value="InterPro"/>
</dbReference>
<evidence type="ECO:0000256" key="6">
    <source>
        <dbReference type="RuleBase" id="RU361161"/>
    </source>
</evidence>
<dbReference type="InterPro" id="IPR036962">
    <property type="entry name" value="Glyco_hydro_3_N_sf"/>
</dbReference>
<dbReference type="InterPro" id="IPR017853">
    <property type="entry name" value="GH"/>
</dbReference>
<dbReference type="RefSeq" id="WP_185293339.1">
    <property type="nucleotide sequence ID" value="NZ_AP023287.1"/>
</dbReference>
<dbReference type="Gene3D" id="2.60.40.10">
    <property type="entry name" value="Immunoglobulins"/>
    <property type="match status" value="1"/>
</dbReference>
<comment type="similarity">
    <text evidence="1 6">Belongs to the glycosyl hydrolase 3 family.</text>
</comment>
<dbReference type="PANTHER" id="PTHR42715">
    <property type="entry name" value="BETA-GLUCOSIDASE"/>
    <property type="match status" value="1"/>
</dbReference>
<proteinExistence type="inferred from homology"/>
<dbReference type="Pfam" id="PF01915">
    <property type="entry name" value="Glyco_hydro_3_C"/>
    <property type="match status" value="1"/>
</dbReference>
<sequence length="756" mass="80244">MPDPRSVVAEMTLSEKAALVTGADMWSTVVIERLHVPSLTLTDGPHGVRRVAEGADPQDIYECEPATAFPTAAATGSSWDPDLLEEVGGALGAESRALDVDVLLGPGVNIKRTPLCGRNFEYFSEDPVLSGRLGAAWVSGVQRCGVGASVKHFAANNQETNRMRVSAEVDERTLREIYLPAFEHIVSQARPVTVMAAYNAVNGVPASQNRWLLTDLLRDEWGFDGVVVSDWGAVVDPVASVHAGLDLAMPGTGGAAAVALVEAVGGGRLAEAVLDRAAERILAGVERLAAVRAEREPVVDLDGHHRLARRAAAESAVLLTNDGLLPLDPSGGGGLAVIGQFAVTPRYQGGGSSHVHPTRLESALTEMAAIVDGRREIRFAPGFGLDGAVSELLLVDAIEAARGADAVVMFVGLPEAAESEGFDRTTLELPSDQLRLLAEIASVNPNIAVVLCNGGAVLTEPVQRHARAVLEMWLPGQAGGGATADILFGLTEPGGRLAETIPRALTDTPAYCNFPGTPQRVLYGERLYVGYRWYDRTGRDVAHPFGHGLSYTTFEYSDLRVDVPDRGRNEATVTFTVTNTGDRAGTDVAQVYVADLEASADRPDRELKAFRKVRLAPGESCRVEISLLERDFAFWDERRSAWAVEPGTFRVSIGASSRDLRLGADIDLTVPAPVLPLTIDSSIGEWMARPNAREALVGLMAEGDGGQESMLQDHPELLDMVASMPLSRVLAFTGKSVAPAAIAALLDAANGDAADS</sequence>
<keyword evidence="6" id="KW-0326">Glycosidase</keyword>
<evidence type="ECO:0000256" key="1">
    <source>
        <dbReference type="ARBA" id="ARBA00005336"/>
    </source>
</evidence>
<dbReference type="EMBL" id="AP023287">
    <property type="protein sequence ID" value="BCI55668.1"/>
    <property type="molecule type" value="Genomic_DNA"/>
</dbReference>